<gene>
    <name evidence="2" type="ORF">LZ495_23005</name>
</gene>
<dbReference type="InterPro" id="IPR014457">
    <property type="entry name" value="UCP010260"/>
</dbReference>
<evidence type="ECO:0000313" key="2">
    <source>
        <dbReference type="EMBL" id="MCF2530070.1"/>
    </source>
</evidence>
<dbReference type="RefSeq" id="WP_235054741.1">
    <property type="nucleotide sequence ID" value="NZ_JAKFHA010000014.1"/>
</dbReference>
<dbReference type="EMBL" id="JAKFHA010000014">
    <property type="protein sequence ID" value="MCF2530070.1"/>
    <property type="molecule type" value="Genomic_DNA"/>
</dbReference>
<name>A0AA41U1X3_9ACTN</name>
<accession>A0AA41U1X3</accession>
<comment type="caution">
    <text evidence="2">The sequence shown here is derived from an EMBL/GenBank/DDBJ whole genome shotgun (WGS) entry which is preliminary data.</text>
</comment>
<proteinExistence type="predicted"/>
<dbReference type="PANTHER" id="PTHR34202">
    <property type="entry name" value="UPF0548 PROTEIN"/>
    <property type="match status" value="1"/>
</dbReference>
<protein>
    <submittedName>
        <fullName evidence="2">DUF1990 domain-containing protein</fullName>
    </submittedName>
</protein>
<feature type="domain" description="DUF1990" evidence="1">
    <location>
        <begin position="7"/>
        <end position="163"/>
    </location>
</feature>
<organism evidence="2 3">
    <name type="scientific">Yinghuangia soli</name>
    <dbReference type="NCBI Taxonomy" id="2908204"/>
    <lineage>
        <taxon>Bacteria</taxon>
        <taxon>Bacillati</taxon>
        <taxon>Actinomycetota</taxon>
        <taxon>Actinomycetes</taxon>
        <taxon>Kitasatosporales</taxon>
        <taxon>Streptomycetaceae</taxon>
        <taxon>Yinghuangia</taxon>
    </lineage>
</organism>
<dbReference type="Pfam" id="PF09348">
    <property type="entry name" value="DUF1990"/>
    <property type="match status" value="1"/>
</dbReference>
<keyword evidence="3" id="KW-1185">Reference proteome</keyword>
<evidence type="ECO:0000259" key="1">
    <source>
        <dbReference type="Pfam" id="PF09348"/>
    </source>
</evidence>
<dbReference type="InterPro" id="IPR018960">
    <property type="entry name" value="DUF1990"/>
</dbReference>
<sequence length="169" mass="18248">MATARLTYTEIGATLGSAMPPGYHHVERRVCVGSGERAFRALAEGIMRWEIQRGAGLEVRAAADRAAVDVDITCVTRVGPVRVPVPCRVVAVVDEAARAGFAYGTLPGHPERGEEAFLAEMGADGEVWFVVRAFSRPGPWWAKLGAPVAKMMQKRVTDQYVRAGQRLAG</sequence>
<reference evidence="2" key="1">
    <citation type="submission" date="2022-01" db="EMBL/GenBank/DDBJ databases">
        <title>Genome-Based Taxonomic Classification of the Phylum Actinobacteria.</title>
        <authorList>
            <person name="Gao Y."/>
        </authorList>
    </citation>
    <scope>NUCLEOTIDE SEQUENCE</scope>
    <source>
        <strain evidence="2">KLBMP 8922</strain>
    </source>
</reference>
<dbReference type="AlphaFoldDB" id="A0AA41U1X3"/>
<evidence type="ECO:0000313" key="3">
    <source>
        <dbReference type="Proteomes" id="UP001165378"/>
    </source>
</evidence>
<dbReference type="PIRSF" id="PIRSF010260">
    <property type="entry name" value="UCP010260"/>
    <property type="match status" value="1"/>
</dbReference>
<dbReference type="Proteomes" id="UP001165378">
    <property type="component" value="Unassembled WGS sequence"/>
</dbReference>
<dbReference type="PANTHER" id="PTHR34202:SF1">
    <property type="entry name" value="UPF0548 PROTEIN"/>
    <property type="match status" value="1"/>
</dbReference>